<organism evidence="1 2">
    <name type="scientific">Caerostris extrusa</name>
    <name type="common">Bark spider</name>
    <name type="synonym">Caerostris bankana</name>
    <dbReference type="NCBI Taxonomy" id="172846"/>
    <lineage>
        <taxon>Eukaryota</taxon>
        <taxon>Metazoa</taxon>
        <taxon>Ecdysozoa</taxon>
        <taxon>Arthropoda</taxon>
        <taxon>Chelicerata</taxon>
        <taxon>Arachnida</taxon>
        <taxon>Araneae</taxon>
        <taxon>Araneomorphae</taxon>
        <taxon>Entelegynae</taxon>
        <taxon>Araneoidea</taxon>
        <taxon>Araneidae</taxon>
        <taxon>Caerostris</taxon>
    </lineage>
</organism>
<dbReference type="Proteomes" id="UP001054945">
    <property type="component" value="Unassembled WGS sequence"/>
</dbReference>
<sequence>MLQMLLKSVLPLRPIILYAMPSTAISTTFYAPDIRAYYLRDLPVTFRQKFFNENANTVFRQIIFRPQNGILSNVVLSKFPSKPSSGKIIFSSPPMITLPDPSHQANKTPLPPERKINMYFPYLASISKPIY</sequence>
<evidence type="ECO:0000313" key="1">
    <source>
        <dbReference type="EMBL" id="GIY46986.1"/>
    </source>
</evidence>
<dbReference type="AlphaFoldDB" id="A0AAV4TNB0"/>
<evidence type="ECO:0000313" key="2">
    <source>
        <dbReference type="Proteomes" id="UP001054945"/>
    </source>
</evidence>
<gene>
    <name evidence="1" type="ORF">CEXT_291991</name>
</gene>
<proteinExistence type="predicted"/>
<dbReference type="EMBL" id="BPLR01011511">
    <property type="protein sequence ID" value="GIY46986.1"/>
    <property type="molecule type" value="Genomic_DNA"/>
</dbReference>
<comment type="caution">
    <text evidence="1">The sequence shown here is derived from an EMBL/GenBank/DDBJ whole genome shotgun (WGS) entry which is preliminary data.</text>
</comment>
<reference evidence="1 2" key="1">
    <citation type="submission" date="2021-06" db="EMBL/GenBank/DDBJ databases">
        <title>Caerostris extrusa draft genome.</title>
        <authorList>
            <person name="Kono N."/>
            <person name="Arakawa K."/>
        </authorList>
    </citation>
    <scope>NUCLEOTIDE SEQUENCE [LARGE SCALE GENOMIC DNA]</scope>
</reference>
<protein>
    <submittedName>
        <fullName evidence="1">Uncharacterized protein</fullName>
    </submittedName>
</protein>
<keyword evidence="2" id="KW-1185">Reference proteome</keyword>
<name>A0AAV4TNB0_CAEEX</name>
<accession>A0AAV4TNB0</accession>